<dbReference type="InterPro" id="IPR001878">
    <property type="entry name" value="Znf_CCHC"/>
</dbReference>
<dbReference type="PANTHER" id="PTHR31286:SF99">
    <property type="entry name" value="DUF4283 DOMAIN-CONTAINING PROTEIN"/>
    <property type="match status" value="1"/>
</dbReference>
<evidence type="ECO:0000256" key="2">
    <source>
        <dbReference type="SAM" id="MobiDB-lite"/>
    </source>
</evidence>
<feature type="domain" description="CCHC-type" evidence="3">
    <location>
        <begin position="261"/>
        <end position="275"/>
    </location>
</feature>
<feature type="region of interest" description="Disordered" evidence="2">
    <location>
        <begin position="326"/>
        <end position="358"/>
    </location>
</feature>
<evidence type="ECO:0000256" key="1">
    <source>
        <dbReference type="PROSITE-ProRule" id="PRU00047"/>
    </source>
</evidence>
<accession>A0A9Q0JKN1</accession>
<dbReference type="EMBL" id="JAKUCV010001498">
    <property type="protein sequence ID" value="KAJ4846151.1"/>
    <property type="molecule type" value="Genomic_DNA"/>
</dbReference>
<dbReference type="OrthoDB" id="1720039at2759"/>
<dbReference type="Pfam" id="PF00098">
    <property type="entry name" value="zf-CCHC"/>
    <property type="match status" value="1"/>
</dbReference>
<feature type="compositionally biased region" description="Polar residues" evidence="2">
    <location>
        <begin position="388"/>
        <end position="400"/>
    </location>
</feature>
<dbReference type="GO" id="GO:0008270">
    <property type="term" value="F:zinc ion binding"/>
    <property type="evidence" value="ECO:0007669"/>
    <property type="project" value="UniProtKB-KW"/>
</dbReference>
<dbReference type="SMART" id="SM00343">
    <property type="entry name" value="ZnF_C2HC"/>
    <property type="match status" value="1"/>
</dbReference>
<dbReference type="PANTHER" id="PTHR31286">
    <property type="entry name" value="GLYCINE-RICH CELL WALL STRUCTURAL PROTEIN 1.8-LIKE"/>
    <property type="match status" value="1"/>
</dbReference>
<dbReference type="InterPro" id="IPR036875">
    <property type="entry name" value="Znf_CCHC_sf"/>
</dbReference>
<feature type="region of interest" description="Disordered" evidence="2">
    <location>
        <begin position="285"/>
        <end position="304"/>
    </location>
</feature>
<dbReference type="InterPro" id="IPR040256">
    <property type="entry name" value="At4g02000-like"/>
</dbReference>
<proteinExistence type="predicted"/>
<protein>
    <recommendedName>
        <fullName evidence="3">CCHC-type domain-containing protein</fullName>
    </recommendedName>
</protein>
<keyword evidence="1" id="KW-0863">Zinc-finger</keyword>
<dbReference type="AlphaFoldDB" id="A0A9Q0JKN1"/>
<evidence type="ECO:0000313" key="4">
    <source>
        <dbReference type="EMBL" id="KAJ4846151.1"/>
    </source>
</evidence>
<reference evidence="4" key="1">
    <citation type="submission" date="2022-02" db="EMBL/GenBank/DDBJ databases">
        <authorList>
            <person name="Henning P.M."/>
            <person name="McCubbin A.G."/>
            <person name="Shore J.S."/>
        </authorList>
    </citation>
    <scope>NUCLEOTIDE SEQUENCE</scope>
    <source>
        <strain evidence="4">F60SS</strain>
        <tissue evidence="4">Leaves</tissue>
    </source>
</reference>
<evidence type="ECO:0000259" key="3">
    <source>
        <dbReference type="PROSITE" id="PS50158"/>
    </source>
</evidence>
<keyword evidence="1" id="KW-0862">Zinc</keyword>
<dbReference type="Pfam" id="PF14111">
    <property type="entry name" value="DUF4283"/>
    <property type="match status" value="1"/>
</dbReference>
<dbReference type="PROSITE" id="PS50158">
    <property type="entry name" value="ZF_CCHC"/>
    <property type="match status" value="1"/>
</dbReference>
<feature type="region of interest" description="Disordered" evidence="2">
    <location>
        <begin position="1"/>
        <end position="41"/>
    </location>
</feature>
<feature type="region of interest" description="Disordered" evidence="2">
    <location>
        <begin position="388"/>
        <end position="412"/>
    </location>
</feature>
<dbReference type="GO" id="GO:0003676">
    <property type="term" value="F:nucleic acid binding"/>
    <property type="evidence" value="ECO:0007669"/>
    <property type="project" value="InterPro"/>
</dbReference>
<comment type="caution">
    <text evidence="4">The sequence shown here is derived from an EMBL/GenBank/DDBJ whole genome shotgun (WGS) entry which is preliminary data.</text>
</comment>
<keyword evidence="1" id="KW-0479">Metal-binding</keyword>
<reference evidence="4" key="2">
    <citation type="journal article" date="2023" name="Plants (Basel)">
        <title>Annotation of the Turnera subulata (Passifloraceae) Draft Genome Reveals the S-Locus Evolved after the Divergence of Turneroideae from Passifloroideae in a Stepwise Manner.</title>
        <authorList>
            <person name="Henning P.M."/>
            <person name="Roalson E.H."/>
            <person name="Mir W."/>
            <person name="McCubbin A.G."/>
            <person name="Shore J.S."/>
        </authorList>
    </citation>
    <scope>NUCLEOTIDE SEQUENCE</scope>
    <source>
        <strain evidence="4">F60SS</strain>
    </source>
</reference>
<dbReference type="Proteomes" id="UP001141552">
    <property type="component" value="Unassembled WGS sequence"/>
</dbReference>
<name>A0A9Q0JKN1_9ROSI</name>
<gene>
    <name evidence="4" type="ORF">Tsubulata_034330</name>
</gene>
<keyword evidence="5" id="KW-1185">Reference proteome</keyword>
<organism evidence="4 5">
    <name type="scientific">Turnera subulata</name>
    <dbReference type="NCBI Taxonomy" id="218843"/>
    <lineage>
        <taxon>Eukaryota</taxon>
        <taxon>Viridiplantae</taxon>
        <taxon>Streptophyta</taxon>
        <taxon>Embryophyta</taxon>
        <taxon>Tracheophyta</taxon>
        <taxon>Spermatophyta</taxon>
        <taxon>Magnoliopsida</taxon>
        <taxon>eudicotyledons</taxon>
        <taxon>Gunneridae</taxon>
        <taxon>Pentapetalae</taxon>
        <taxon>rosids</taxon>
        <taxon>fabids</taxon>
        <taxon>Malpighiales</taxon>
        <taxon>Passifloraceae</taxon>
        <taxon>Turnera</taxon>
    </lineage>
</organism>
<sequence length="431" mass="47429">MTDKPPDGGGSRPAIGVTPAESGDERMELGEPSVDAAAASPKSFRDVLGTKPMASPLEIDTELEALEGDVVSEMTERGPVIRLSDRFRDRINKQWEDTVIVKIWGHTLGYRMLCNRLQRLWSLRGGFRVIDLDHNYYLVKLTDHQDYLHVLTGGPWVILDHYLTVESWQPNFDLSRHKVTSIVAWVRVPGLSTELYQLAILKEICNRIGRMIRVDYSTQKTERGRFAKVVVELDISKPLETEACVDGVWYPIVYESLPQVCFNCGRAGHLMVNCPIVVFPTPSVSATTPHQPMPVSSSGGMESVSTTMKPGLAIAGVSSTKYGDWMLVPPRNRQHRKKTSVESQDGRKDTNKGKQPGSRFVALEEAVDVEEFGPASVKLKTAPISLSNAQGSKNVSTSKHVPQAGVHGKTMGKSVFGDAQGIYSGRITGGE</sequence>
<evidence type="ECO:0000313" key="5">
    <source>
        <dbReference type="Proteomes" id="UP001141552"/>
    </source>
</evidence>
<dbReference type="InterPro" id="IPR025558">
    <property type="entry name" value="DUF4283"/>
</dbReference>
<dbReference type="SUPFAM" id="SSF57756">
    <property type="entry name" value="Retrovirus zinc finger-like domains"/>
    <property type="match status" value="1"/>
</dbReference>